<comment type="caution">
    <text evidence="2">The sequence shown here is derived from an EMBL/GenBank/DDBJ whole genome shotgun (WGS) entry which is preliminary data.</text>
</comment>
<reference evidence="2" key="2">
    <citation type="journal article" date="2022" name="Microbiol. Resour. Announc.">
        <title>Metagenome Sequencing to Explore Phylogenomics of Terrestrial Cyanobacteria.</title>
        <authorList>
            <person name="Ward R.D."/>
            <person name="Stajich J.E."/>
            <person name="Johansen J.R."/>
            <person name="Huntemann M."/>
            <person name="Clum A."/>
            <person name="Foster B."/>
            <person name="Foster B."/>
            <person name="Roux S."/>
            <person name="Palaniappan K."/>
            <person name="Varghese N."/>
            <person name="Mukherjee S."/>
            <person name="Reddy T.B.K."/>
            <person name="Daum C."/>
            <person name="Copeland A."/>
            <person name="Chen I.A."/>
            <person name="Ivanova N.N."/>
            <person name="Kyrpides N.C."/>
            <person name="Shapiro N."/>
            <person name="Eloe-Fadrosh E.A."/>
            <person name="Pietrasiak N."/>
        </authorList>
    </citation>
    <scope>NUCLEOTIDE SEQUENCE</scope>
    <source>
        <strain evidence="2">GSE-NOS-MK-12-04C</strain>
    </source>
</reference>
<accession>A0A951QYJ4</accession>
<dbReference type="InterPro" id="IPR050400">
    <property type="entry name" value="Bact_Cytoskel_RodZ"/>
</dbReference>
<feature type="region of interest" description="Disordered" evidence="1">
    <location>
        <begin position="314"/>
        <end position="361"/>
    </location>
</feature>
<evidence type="ECO:0000313" key="3">
    <source>
        <dbReference type="Proteomes" id="UP000729701"/>
    </source>
</evidence>
<dbReference type="EMBL" id="JAHHGZ010000071">
    <property type="protein sequence ID" value="MBW4672307.1"/>
    <property type="molecule type" value="Genomic_DNA"/>
</dbReference>
<evidence type="ECO:0000313" key="2">
    <source>
        <dbReference type="EMBL" id="MBW4672307.1"/>
    </source>
</evidence>
<dbReference type="InterPro" id="IPR010982">
    <property type="entry name" value="Lambda_DNA-bd_dom_sf"/>
</dbReference>
<evidence type="ECO:0000256" key="1">
    <source>
        <dbReference type="SAM" id="MobiDB-lite"/>
    </source>
</evidence>
<dbReference type="GO" id="GO:0003677">
    <property type="term" value="F:DNA binding"/>
    <property type="evidence" value="ECO:0007669"/>
    <property type="project" value="InterPro"/>
</dbReference>
<gene>
    <name evidence="2" type="ORF">KME60_34050</name>
</gene>
<reference evidence="2" key="1">
    <citation type="submission" date="2021-05" db="EMBL/GenBank/DDBJ databases">
        <authorList>
            <person name="Pietrasiak N."/>
            <person name="Ward R."/>
            <person name="Stajich J.E."/>
            <person name="Kurbessoian T."/>
        </authorList>
    </citation>
    <scope>NUCLEOTIDE SEQUENCE</scope>
    <source>
        <strain evidence="2">GSE-NOS-MK-12-04C</strain>
    </source>
</reference>
<dbReference type="AlphaFoldDB" id="A0A951QYJ4"/>
<dbReference type="PANTHER" id="PTHR34475">
    <property type="match status" value="1"/>
</dbReference>
<name>A0A951QYJ4_9CYAN</name>
<organism evidence="2 3">
    <name type="scientific">Cyanomargarita calcarea GSE-NOS-MK-12-04C</name>
    <dbReference type="NCBI Taxonomy" id="2839659"/>
    <lineage>
        <taxon>Bacteria</taxon>
        <taxon>Bacillati</taxon>
        <taxon>Cyanobacteriota</taxon>
        <taxon>Cyanophyceae</taxon>
        <taxon>Nostocales</taxon>
        <taxon>Cyanomargaritaceae</taxon>
        <taxon>Cyanomargarita</taxon>
    </lineage>
</organism>
<dbReference type="Proteomes" id="UP000729701">
    <property type="component" value="Unassembled WGS sequence"/>
</dbReference>
<sequence>MTMTPVYSLTTPGNATIEISQEELRSLLGQIESELHRSKVYRCALGTLQKVLGDSADHAKILFKAVGREAIALAFKQFAQQSQKAPLIEPETNNTNISAPVEEEKSPDLSQCLNTVKFHQIPPIDSTLEDKSGVADTTDFGTAATENKAAKRTPMKWLKRNKKPSSREIANQLAVEQRKISLRQIGQQLREARELRSLSLSQLNVYTHVPIHQMEALERGSWDDLPEEVYVRGFIRVMGNALGLNGTTLSASLPAPELVKSVLPSWYESKKHSAGGLELAIRPVHLYLGYTALVAGSIGGLSLMSQQANADKPFNMDAVKPSSSGVSDSLKHKQPVSATPGLKSNRFGASVGPDIAPPETL</sequence>
<proteinExistence type="predicted"/>
<dbReference type="Pfam" id="PF13413">
    <property type="entry name" value="HTH_25"/>
    <property type="match status" value="1"/>
</dbReference>
<dbReference type="PANTHER" id="PTHR34475:SF1">
    <property type="entry name" value="CYTOSKELETON PROTEIN RODZ"/>
    <property type="match status" value="1"/>
</dbReference>
<protein>
    <submittedName>
        <fullName evidence="2">Helix-turn-helix domain-containing protein</fullName>
    </submittedName>
</protein>
<dbReference type="Gene3D" id="1.10.260.40">
    <property type="entry name" value="lambda repressor-like DNA-binding domains"/>
    <property type="match status" value="1"/>
</dbReference>